<feature type="transmembrane region" description="Helical" evidence="1">
    <location>
        <begin position="31"/>
        <end position="49"/>
    </location>
</feature>
<dbReference type="PANTHER" id="PTHR35804">
    <property type="entry name" value="LYSINE EXPORTER LYSO"/>
    <property type="match status" value="1"/>
</dbReference>
<gene>
    <name evidence="2" type="ORF">AVENLUH13518_01685</name>
</gene>
<evidence type="ECO:0008006" key="4">
    <source>
        <dbReference type="Google" id="ProtNLM"/>
    </source>
</evidence>
<evidence type="ECO:0000256" key="1">
    <source>
        <dbReference type="SAM" id="Phobius"/>
    </source>
</evidence>
<dbReference type="GO" id="GO:0005886">
    <property type="term" value="C:plasma membrane"/>
    <property type="evidence" value="ECO:0007669"/>
    <property type="project" value="TreeGrafter"/>
</dbReference>
<feature type="transmembrane region" description="Helical" evidence="1">
    <location>
        <begin position="6"/>
        <end position="24"/>
    </location>
</feature>
<dbReference type="InterPro" id="IPR005642">
    <property type="entry name" value="LysO"/>
</dbReference>
<dbReference type="PANTHER" id="PTHR35804:SF1">
    <property type="entry name" value="LYSINE EXPORTER LYSO"/>
    <property type="match status" value="1"/>
</dbReference>
<protein>
    <recommendedName>
        <fullName evidence="4">Lysine exporter LysO family protein</fullName>
    </recommendedName>
</protein>
<reference evidence="2 3" key="1">
    <citation type="journal article" date="2016" name="Sci. Rep.">
        <title>Genomic and phenotypic characterization of the species Acinetobacter venetianus.</title>
        <authorList>
            <person name="Fondi M."/>
            <person name="Maida I."/>
            <person name="Perrin E."/>
            <person name="Orlandini V."/>
            <person name="La Torre L."/>
            <person name="Bosi E."/>
            <person name="Negroni A."/>
            <person name="Zanaroli G."/>
            <person name="Fava F."/>
            <person name="Decorosi F."/>
            <person name="Giovannetti L."/>
            <person name="Viti C."/>
            <person name="Vaneechoutte M."/>
            <person name="Dijkshoorn L."/>
            <person name="Fani R."/>
        </authorList>
    </citation>
    <scope>NUCLEOTIDE SEQUENCE [LARGE SCALE GENOMIC DNA]</scope>
    <source>
        <strain evidence="2 3">LUH13518</strain>
    </source>
</reference>
<dbReference type="Proteomes" id="UP000075544">
    <property type="component" value="Unassembled WGS sequence"/>
</dbReference>
<dbReference type="EMBL" id="JRHX01000047">
    <property type="protein sequence ID" value="KXZ70794.1"/>
    <property type="molecule type" value="Genomic_DNA"/>
</dbReference>
<keyword evidence="1" id="KW-1133">Transmembrane helix</keyword>
<proteinExistence type="predicted"/>
<dbReference type="Pfam" id="PF03956">
    <property type="entry name" value="Lys_export"/>
    <property type="match status" value="1"/>
</dbReference>
<keyword evidence="1" id="KW-0812">Transmembrane</keyword>
<dbReference type="AlphaFoldDB" id="A0A150HVV2"/>
<feature type="transmembrane region" description="Helical" evidence="1">
    <location>
        <begin position="111"/>
        <end position="128"/>
    </location>
</feature>
<evidence type="ECO:0000313" key="3">
    <source>
        <dbReference type="Proteomes" id="UP000075544"/>
    </source>
</evidence>
<feature type="transmembrane region" description="Helical" evidence="1">
    <location>
        <begin position="168"/>
        <end position="190"/>
    </location>
</feature>
<accession>A0A150HVV2</accession>
<feature type="transmembrane region" description="Helical" evidence="1">
    <location>
        <begin position="282"/>
        <end position="303"/>
    </location>
</feature>
<dbReference type="RefSeq" id="WP_061524684.1">
    <property type="nucleotide sequence ID" value="NZ_CP173025.1"/>
</dbReference>
<keyword evidence="1" id="KW-0472">Membrane</keyword>
<feature type="transmembrane region" description="Helical" evidence="1">
    <location>
        <begin position="140"/>
        <end position="156"/>
    </location>
</feature>
<evidence type="ECO:0000313" key="2">
    <source>
        <dbReference type="EMBL" id="KXZ70794.1"/>
    </source>
</evidence>
<organism evidence="2 3">
    <name type="scientific">Acinetobacter venetianus</name>
    <dbReference type="NCBI Taxonomy" id="52133"/>
    <lineage>
        <taxon>Bacteria</taxon>
        <taxon>Pseudomonadati</taxon>
        <taxon>Pseudomonadota</taxon>
        <taxon>Gammaproteobacteria</taxon>
        <taxon>Moraxellales</taxon>
        <taxon>Moraxellaceae</taxon>
        <taxon>Acinetobacter</taxon>
    </lineage>
</organism>
<dbReference type="GO" id="GO:0015661">
    <property type="term" value="F:L-lysine efflux transmembrane transporter activity"/>
    <property type="evidence" value="ECO:0007669"/>
    <property type="project" value="InterPro"/>
</dbReference>
<sequence>MHSFILIFQIFIAISLGYFIAPHLSKNLKQFVFKILPYFSYILLVSVAFELTQALNHIDHPVTILPPAILIAFTTSIGSFFVCLLTYKLIDRQSVQGKISLHLFVNALKNIAKAFLALVIGILLGILINSSQIQIDFNSWYLLLIFIFLIGIELAFTQFDRSWLSWRILLVPLAAFIGSCLAALFNYLLLSKQYHLNEVMALAQGYGWYSMSGILFTELHSAKLGGIALLTDLFREIFAILLMYCLGWRFPRSAISSAGATSMDVTLAMVKQSCGTHYVPHAMMSGLILSLLAPLLISLFLSLNF</sequence>
<comment type="caution">
    <text evidence="2">The sequence shown here is derived from an EMBL/GenBank/DDBJ whole genome shotgun (WGS) entry which is preliminary data.</text>
</comment>
<name>A0A150HVV2_9GAMM</name>
<dbReference type="PATRIC" id="fig|52133.19.peg.1716"/>
<feature type="transmembrane region" description="Helical" evidence="1">
    <location>
        <begin position="69"/>
        <end position="90"/>
    </location>
</feature>